<protein>
    <recommendedName>
        <fullName evidence="5">N-acetyl-gamma-glutamyl-phosphate reductase</fullName>
        <shortName evidence="5">AGPR</shortName>
        <ecNumber evidence="5">1.2.1.38</ecNumber>
    </recommendedName>
    <alternativeName>
        <fullName evidence="5">N-acetyl-glutamate semialdehyde dehydrogenase</fullName>
        <shortName evidence="5">NAGSA dehydrogenase</shortName>
    </alternativeName>
</protein>
<dbReference type="NCBIfam" id="TIGR01850">
    <property type="entry name" value="argC"/>
    <property type="match status" value="1"/>
</dbReference>
<organism evidence="8 9">
    <name type="scientific">Camelliibacillus cellulosilyticus</name>
    <dbReference type="NCBI Taxonomy" id="2174486"/>
    <lineage>
        <taxon>Bacteria</taxon>
        <taxon>Bacillati</taxon>
        <taxon>Bacillota</taxon>
        <taxon>Bacilli</taxon>
        <taxon>Bacillales</taxon>
        <taxon>Sporolactobacillaceae</taxon>
        <taxon>Camelliibacillus</taxon>
    </lineage>
</organism>
<dbReference type="HAMAP" id="MF_00150">
    <property type="entry name" value="ArgC_type1"/>
    <property type="match status" value="1"/>
</dbReference>
<keyword evidence="1 5" id="KW-0055">Arginine biosynthesis</keyword>
<dbReference type="Gene3D" id="3.40.50.720">
    <property type="entry name" value="NAD(P)-binding Rossmann-like Domain"/>
    <property type="match status" value="1"/>
</dbReference>
<dbReference type="EMBL" id="JBHSFW010000001">
    <property type="protein sequence ID" value="MFC4617701.1"/>
    <property type="molecule type" value="Genomic_DNA"/>
</dbReference>
<keyword evidence="9" id="KW-1185">Reference proteome</keyword>
<dbReference type="InterPro" id="IPR036291">
    <property type="entry name" value="NAD(P)-bd_dom_sf"/>
</dbReference>
<comment type="catalytic activity">
    <reaction evidence="5">
        <text>N-acetyl-L-glutamate 5-semialdehyde + phosphate + NADP(+) = N-acetyl-L-glutamyl 5-phosphate + NADPH + H(+)</text>
        <dbReference type="Rhea" id="RHEA:21588"/>
        <dbReference type="ChEBI" id="CHEBI:15378"/>
        <dbReference type="ChEBI" id="CHEBI:29123"/>
        <dbReference type="ChEBI" id="CHEBI:43474"/>
        <dbReference type="ChEBI" id="CHEBI:57783"/>
        <dbReference type="ChEBI" id="CHEBI:57936"/>
        <dbReference type="ChEBI" id="CHEBI:58349"/>
        <dbReference type="EC" id="1.2.1.38"/>
    </reaction>
</comment>
<comment type="caution">
    <text evidence="8">The sequence shown here is derived from an EMBL/GenBank/DDBJ whole genome shotgun (WGS) entry which is preliminary data.</text>
</comment>
<evidence type="ECO:0000256" key="5">
    <source>
        <dbReference type="HAMAP-Rule" id="MF_00150"/>
    </source>
</evidence>
<evidence type="ECO:0000256" key="3">
    <source>
        <dbReference type="ARBA" id="ARBA00022857"/>
    </source>
</evidence>
<dbReference type="Pfam" id="PF22698">
    <property type="entry name" value="Semialdhyde_dhC_1"/>
    <property type="match status" value="1"/>
</dbReference>
<evidence type="ECO:0000256" key="2">
    <source>
        <dbReference type="ARBA" id="ARBA00022605"/>
    </source>
</evidence>
<dbReference type="Proteomes" id="UP001596022">
    <property type="component" value="Unassembled WGS sequence"/>
</dbReference>
<gene>
    <name evidence="5 8" type="primary">argC</name>
    <name evidence="8" type="ORF">ACFO4N_03035</name>
</gene>
<keyword evidence="3 5" id="KW-0521">NADP</keyword>
<evidence type="ECO:0000256" key="4">
    <source>
        <dbReference type="ARBA" id="ARBA00023002"/>
    </source>
</evidence>
<dbReference type="SUPFAM" id="SSF51735">
    <property type="entry name" value="NAD(P)-binding Rossmann-fold domains"/>
    <property type="match status" value="1"/>
</dbReference>
<feature type="domain" description="Semialdehyde dehydrogenase NAD-binding" evidence="7">
    <location>
        <begin position="2"/>
        <end position="141"/>
    </location>
</feature>
<dbReference type="SUPFAM" id="SSF55347">
    <property type="entry name" value="Glyceraldehyde-3-phosphate dehydrogenase-like, C-terminal domain"/>
    <property type="match status" value="1"/>
</dbReference>
<dbReference type="InterPro" id="IPR050085">
    <property type="entry name" value="AGPR"/>
</dbReference>
<comment type="pathway">
    <text evidence="5">Amino-acid biosynthesis; L-arginine biosynthesis; N(2)-acetyl-L-ornithine from L-glutamate: step 3/4.</text>
</comment>
<dbReference type="PANTHER" id="PTHR32338">
    <property type="entry name" value="N-ACETYL-GAMMA-GLUTAMYL-PHOSPHATE REDUCTASE, CHLOROPLASTIC-RELATED-RELATED"/>
    <property type="match status" value="1"/>
</dbReference>
<sequence length="345" mass="37449">MKIGIIGANGYSGIELIRLLKSHPFIGIETLVSHTTSGTAIEALYPHLAGICEMTLDDLDADRVADRVDLLFFATPAGISKGILPAFIEKGVKCIDLSGDFRLKRPAQYEKWYRKPAGDPSYIDQAVYGLTELNREIIKKARLIANPGCYPTAAILGLLPALKATIIRPTSLVIDGKSGVSGAGRGVSLATHYCEVNENVHAYKLGSHQHTPEIEQTIQEITGNPVSITFSTHLVPMTRGMMCTIYADLTESTPLDEAIDYYQSFYQSDPFVRVRAAGEWPSTKDVGGSNYCDIGLAVDERSKKLIIVSVIDNLIKGASGQAIQNMNVLFGWEETAGLGVSPIYP</sequence>
<dbReference type="CDD" id="cd23934">
    <property type="entry name" value="AGPR_1_C"/>
    <property type="match status" value="1"/>
</dbReference>
<keyword evidence="4 5" id="KW-0560">Oxidoreductase</keyword>
<dbReference type="PANTHER" id="PTHR32338:SF10">
    <property type="entry name" value="N-ACETYL-GAMMA-GLUTAMYL-PHOSPHATE REDUCTASE, CHLOROPLASTIC-RELATED"/>
    <property type="match status" value="1"/>
</dbReference>
<dbReference type="SMART" id="SM00859">
    <property type="entry name" value="Semialdhyde_dh"/>
    <property type="match status" value="1"/>
</dbReference>
<evidence type="ECO:0000313" key="9">
    <source>
        <dbReference type="Proteomes" id="UP001596022"/>
    </source>
</evidence>
<dbReference type="InterPro" id="IPR000706">
    <property type="entry name" value="AGPR_type-1"/>
</dbReference>
<evidence type="ECO:0000313" key="8">
    <source>
        <dbReference type="EMBL" id="MFC4617701.1"/>
    </source>
</evidence>
<evidence type="ECO:0000259" key="7">
    <source>
        <dbReference type="SMART" id="SM00859"/>
    </source>
</evidence>
<reference evidence="9" key="1">
    <citation type="journal article" date="2019" name="Int. J. Syst. Evol. Microbiol.">
        <title>The Global Catalogue of Microorganisms (GCM) 10K type strain sequencing project: providing services to taxonomists for standard genome sequencing and annotation.</title>
        <authorList>
            <consortium name="The Broad Institute Genomics Platform"/>
            <consortium name="The Broad Institute Genome Sequencing Center for Infectious Disease"/>
            <person name="Wu L."/>
            <person name="Ma J."/>
        </authorList>
    </citation>
    <scope>NUCLEOTIDE SEQUENCE [LARGE SCALE GENOMIC DNA]</scope>
    <source>
        <strain evidence="9">CGMCC 1.16306</strain>
    </source>
</reference>
<dbReference type="GO" id="GO:0003942">
    <property type="term" value="F:N-acetyl-gamma-glutamyl-phosphate reductase activity"/>
    <property type="evidence" value="ECO:0007669"/>
    <property type="project" value="UniProtKB-EC"/>
</dbReference>
<comment type="similarity">
    <text evidence="5">Belongs to the NAGSA dehydrogenase family. Type 1 subfamily.</text>
</comment>
<evidence type="ECO:0000256" key="1">
    <source>
        <dbReference type="ARBA" id="ARBA00022571"/>
    </source>
</evidence>
<proteinExistence type="inferred from homology"/>
<keyword evidence="5" id="KW-0963">Cytoplasm</keyword>
<dbReference type="Gene3D" id="3.30.360.10">
    <property type="entry name" value="Dihydrodipicolinate Reductase, domain 2"/>
    <property type="match status" value="1"/>
</dbReference>
<dbReference type="InterPro" id="IPR023013">
    <property type="entry name" value="AGPR_AS"/>
</dbReference>
<name>A0ABV9GLH5_9BACL</name>
<dbReference type="EC" id="1.2.1.38" evidence="5"/>
<evidence type="ECO:0000256" key="6">
    <source>
        <dbReference type="PROSITE-ProRule" id="PRU10010"/>
    </source>
</evidence>
<comment type="subcellular location">
    <subcellularLocation>
        <location evidence="5">Cytoplasm</location>
    </subcellularLocation>
</comment>
<dbReference type="PROSITE" id="PS01224">
    <property type="entry name" value="ARGC"/>
    <property type="match status" value="1"/>
</dbReference>
<dbReference type="CDD" id="cd17895">
    <property type="entry name" value="AGPR_1_N"/>
    <property type="match status" value="1"/>
</dbReference>
<comment type="function">
    <text evidence="5">Catalyzes the NADPH-dependent reduction of N-acetyl-5-glutamyl phosphate to yield N-acetyl-L-glutamate 5-semialdehyde.</text>
</comment>
<feature type="active site" evidence="5 6">
    <location>
        <position position="149"/>
    </location>
</feature>
<accession>A0ABV9GLH5</accession>
<dbReference type="InterPro" id="IPR058924">
    <property type="entry name" value="AGPR_dimerisation_dom"/>
</dbReference>
<dbReference type="InterPro" id="IPR000534">
    <property type="entry name" value="Semialdehyde_DH_NAD-bd"/>
</dbReference>
<keyword evidence="2 5" id="KW-0028">Amino-acid biosynthesis</keyword>
<dbReference type="Pfam" id="PF01118">
    <property type="entry name" value="Semialdhyde_dh"/>
    <property type="match status" value="1"/>
</dbReference>
<dbReference type="RefSeq" id="WP_376844732.1">
    <property type="nucleotide sequence ID" value="NZ_JBHSFW010000001.1"/>
</dbReference>